<reference evidence="1" key="1">
    <citation type="submission" date="2017-05" db="UniProtKB">
        <authorList>
            <consortium name="EnsemblMetazoa"/>
        </authorList>
    </citation>
    <scope>IDENTIFICATION</scope>
</reference>
<dbReference type="AlphaFoldDB" id="A0A1X7VHM3"/>
<organism evidence="1">
    <name type="scientific">Amphimedon queenslandica</name>
    <name type="common">Sponge</name>
    <dbReference type="NCBI Taxonomy" id="400682"/>
    <lineage>
        <taxon>Eukaryota</taxon>
        <taxon>Metazoa</taxon>
        <taxon>Porifera</taxon>
        <taxon>Demospongiae</taxon>
        <taxon>Heteroscleromorpha</taxon>
        <taxon>Haplosclerida</taxon>
        <taxon>Niphatidae</taxon>
        <taxon>Amphimedon</taxon>
    </lineage>
</organism>
<protein>
    <submittedName>
        <fullName evidence="1">Uncharacterized protein</fullName>
    </submittedName>
</protein>
<accession>A0A1X7VHM3</accession>
<dbReference type="EnsemblMetazoa" id="Aqu2.1.39468_001">
    <property type="protein sequence ID" value="Aqu2.1.39468_001"/>
    <property type="gene ID" value="Aqu2.1.39468"/>
</dbReference>
<proteinExistence type="predicted"/>
<evidence type="ECO:0000313" key="1">
    <source>
        <dbReference type="EnsemblMetazoa" id="Aqu2.1.39468_001"/>
    </source>
</evidence>
<dbReference type="InParanoid" id="A0A1X7VHM3"/>
<name>A0A1X7VHM3_AMPQE</name>
<sequence>MVICCSWYNLIEGTSIDYMHCVLLGVCRQLFRLWLQSENHGCLYYLGSNHELCAWLIHYSAAVHHGILQEDFNQHHLLEYIFF</sequence>